<feature type="coiled-coil region" evidence="6">
    <location>
        <begin position="358"/>
        <end position="490"/>
    </location>
</feature>
<feature type="region of interest" description="Disordered" evidence="7">
    <location>
        <begin position="541"/>
        <end position="570"/>
    </location>
</feature>
<evidence type="ECO:0000256" key="6">
    <source>
        <dbReference type="SAM" id="Coils"/>
    </source>
</evidence>
<keyword evidence="3 8" id="KW-0812">Transmembrane</keyword>
<keyword evidence="11" id="KW-1185">Reference proteome</keyword>
<feature type="transmembrane region" description="Helical" evidence="8">
    <location>
        <begin position="21"/>
        <end position="42"/>
    </location>
</feature>
<dbReference type="PANTHER" id="PTHR30287:SF1">
    <property type="entry name" value="INNER MEMBRANE PROTEIN"/>
    <property type="match status" value="1"/>
</dbReference>
<dbReference type="PANTHER" id="PTHR30287">
    <property type="entry name" value="MEMBRANE COMPONENT OF PREDICTED ABC SUPERFAMILY METABOLITE UPTAKE TRANSPORTER"/>
    <property type="match status" value="1"/>
</dbReference>
<sequence>MNKDKKTLWRDIHRSIRESKWRFLSIAGFMALGSFILVGLSVTGPDMRTTAGNYINRLHVADLAVVSDFGLDKTDQKIIDQIKGTTGIEYGYQQDVTVKDTDKSFRVFSLPEQISDVRLVEGKIPKSEDEIALDYDHAGDYKIGDTIAFTEKENVFGKKTLKQDRFKVTGYIYSGEIISRTNMGSSTEGSGELKGYATVKPNAFDSDVYMAARMNFKDTAKLDPYSKAYEDKIQTHKDELGKLLKDQPEIRMKSMTQEYQKQIDERRRQIAESKKKLRDVQHQLTDAKEKLENTKSQLAENEGELNGKVAAASGKILNGKNQVASAKSSLKTAQSQLKKGKKQLNSGKVSVSESGDQLEMVRQQLQSAKVDLDQANSELQVAPETIAQAKQQIKARYRKLAENQNQMLDLQGQNALLENELGKQQAEYSRREKEVEHLQSEYDTLVKDWEQALKQLNEAKVKHDTAKATFVQQDNKKTEYENRLNRLLSQIDTTEDPDKKKELKDQYDQLSQQYHTFVAGDYDAAVKARDLALAKVDELQPKADQAKERADSKNSELKQEKSSLQDASDALNRSNTHLQELRDQMNQINQQIQDAKAGLVQDEEQLSKKEAEYQEALKEYNQGIATYNQSKRNYYNSLSAWKTAVVSLNKNSAQYKKNVNRLRQAQAELESRGEDLAKAQNQMGSEKAGGEEQLTDARKELEDSEKEYQQRTQEFQEKKPDAEQVIREQEEKLDETQQILDGLKAPMYLVNGRKEMPGAEGYKVYDSISRIMDSLAMVIPIVLYLIAAVFIWSTITSFIEEEHENTEKQKAPACNEGNVTKRYLYYSLSASLTGAVLGIMLGHILLPRIVCDAYKAGFTLPKIKLQFHPGITLAALVLALISAALPVRIATVKKPRRHPMRHPKRMWMTIIGVTGTVSLLFAGFSVRSSIAGTNEKQFGVLGQMMKVLIIIATILGILIYYHLADISVSERIRETSSAPRIGSRKILLLTAVGIAAGFAIGEVLHQSILKVVSPDAAVFDSALSATPFVVPAVMIAVFTVLLGIYVKHKLKYAVKQADMPETYQANE</sequence>
<dbReference type="Pfam" id="PF02687">
    <property type="entry name" value="FtsX"/>
    <property type="match status" value="1"/>
</dbReference>
<feature type="transmembrane region" description="Helical" evidence="8">
    <location>
        <begin position="986"/>
        <end position="1008"/>
    </location>
</feature>
<dbReference type="EMBL" id="CP063304">
    <property type="protein sequence ID" value="QOV18901.1"/>
    <property type="molecule type" value="Genomic_DNA"/>
</dbReference>
<feature type="transmembrane region" description="Helical" evidence="8">
    <location>
        <begin position="944"/>
        <end position="963"/>
    </location>
</feature>
<feature type="transmembrane region" description="Helical" evidence="8">
    <location>
        <begin position="866"/>
        <end position="885"/>
    </location>
</feature>
<feature type="region of interest" description="Disordered" evidence="7">
    <location>
        <begin position="680"/>
        <end position="707"/>
    </location>
</feature>
<feature type="region of interest" description="Disordered" evidence="7">
    <location>
        <begin position="327"/>
        <end position="356"/>
    </location>
</feature>
<keyword evidence="5 8" id="KW-0472">Membrane</keyword>
<comment type="subcellular location">
    <subcellularLocation>
        <location evidence="1">Cell membrane</location>
        <topology evidence="1">Multi-pass membrane protein</topology>
    </subcellularLocation>
</comment>
<name>A0A7M2RFX5_9FIRM</name>
<gene>
    <name evidence="10" type="ORF">INP51_13035</name>
</gene>
<feature type="compositionally biased region" description="Basic and acidic residues" evidence="7">
    <location>
        <begin position="695"/>
        <end position="707"/>
    </location>
</feature>
<feature type="transmembrane region" description="Helical" evidence="8">
    <location>
        <begin position="823"/>
        <end position="846"/>
    </location>
</feature>
<dbReference type="RefSeq" id="WP_193735261.1">
    <property type="nucleotide sequence ID" value="NZ_CP063304.1"/>
</dbReference>
<feature type="compositionally biased region" description="Polar residues" evidence="7">
    <location>
        <begin position="327"/>
        <end position="355"/>
    </location>
</feature>
<feature type="compositionally biased region" description="Basic and acidic residues" evidence="7">
    <location>
        <begin position="541"/>
        <end position="563"/>
    </location>
</feature>
<evidence type="ECO:0000256" key="7">
    <source>
        <dbReference type="SAM" id="MobiDB-lite"/>
    </source>
</evidence>
<keyword evidence="6" id="KW-0175">Coiled coil</keyword>
<keyword evidence="4 8" id="KW-1133">Transmembrane helix</keyword>
<accession>A0A7M2RFX5</accession>
<dbReference type="AlphaFoldDB" id="A0A7M2RFX5"/>
<feature type="transmembrane region" description="Helical" evidence="8">
    <location>
        <begin position="906"/>
        <end position="924"/>
    </location>
</feature>
<dbReference type="GO" id="GO:0005886">
    <property type="term" value="C:plasma membrane"/>
    <property type="evidence" value="ECO:0007669"/>
    <property type="project" value="UniProtKB-SubCell"/>
</dbReference>
<feature type="transmembrane region" description="Helical" evidence="8">
    <location>
        <begin position="1028"/>
        <end position="1046"/>
    </location>
</feature>
<dbReference type="InterPro" id="IPR038766">
    <property type="entry name" value="Membrane_comp_ABC_pdt"/>
</dbReference>
<evidence type="ECO:0000256" key="2">
    <source>
        <dbReference type="ARBA" id="ARBA00022475"/>
    </source>
</evidence>
<evidence type="ECO:0000256" key="3">
    <source>
        <dbReference type="ARBA" id="ARBA00022692"/>
    </source>
</evidence>
<reference evidence="10 11" key="1">
    <citation type="submission" date="2020-10" db="EMBL/GenBank/DDBJ databases">
        <title>Blautia liquoris sp.nov., isolated from the mud in a fermentation cellar used for the production of Chinese strong-flavoured liquor.</title>
        <authorList>
            <person name="Lu L."/>
        </authorList>
    </citation>
    <scope>NUCLEOTIDE SEQUENCE [LARGE SCALE GENOMIC DNA]</scope>
    <source>
        <strain evidence="10 11">LZLJ-3</strain>
    </source>
</reference>
<dbReference type="Proteomes" id="UP000593601">
    <property type="component" value="Chromosome"/>
</dbReference>
<keyword evidence="2" id="KW-1003">Cell membrane</keyword>
<evidence type="ECO:0000256" key="4">
    <source>
        <dbReference type="ARBA" id="ARBA00022989"/>
    </source>
</evidence>
<feature type="coiled-coil region" evidence="6">
    <location>
        <begin position="226"/>
        <end position="308"/>
    </location>
</feature>
<evidence type="ECO:0000256" key="5">
    <source>
        <dbReference type="ARBA" id="ARBA00023136"/>
    </source>
</evidence>
<feature type="transmembrane region" description="Helical" evidence="8">
    <location>
        <begin position="775"/>
        <end position="799"/>
    </location>
</feature>
<evidence type="ECO:0000256" key="8">
    <source>
        <dbReference type="SAM" id="Phobius"/>
    </source>
</evidence>
<dbReference type="InterPro" id="IPR003838">
    <property type="entry name" value="ABC3_permease_C"/>
</dbReference>
<proteinExistence type="predicted"/>
<evidence type="ECO:0000256" key="1">
    <source>
        <dbReference type="ARBA" id="ARBA00004651"/>
    </source>
</evidence>
<evidence type="ECO:0000259" key="9">
    <source>
        <dbReference type="Pfam" id="PF02687"/>
    </source>
</evidence>
<evidence type="ECO:0000313" key="11">
    <source>
        <dbReference type="Proteomes" id="UP000593601"/>
    </source>
</evidence>
<feature type="domain" description="ABC3 transporter permease C-terminal" evidence="9">
    <location>
        <begin position="777"/>
        <end position="890"/>
    </location>
</feature>
<protein>
    <recommendedName>
        <fullName evidence="9">ABC3 transporter permease C-terminal domain-containing protein</fullName>
    </recommendedName>
</protein>
<dbReference type="KEGG" id="bliq:INP51_13035"/>
<organism evidence="10 11">
    <name type="scientific">Blautia liquoris</name>
    <dbReference type="NCBI Taxonomy" id="2779518"/>
    <lineage>
        <taxon>Bacteria</taxon>
        <taxon>Bacillati</taxon>
        <taxon>Bacillota</taxon>
        <taxon>Clostridia</taxon>
        <taxon>Lachnospirales</taxon>
        <taxon>Lachnospiraceae</taxon>
        <taxon>Blautia</taxon>
    </lineage>
</organism>
<evidence type="ECO:0000313" key="10">
    <source>
        <dbReference type="EMBL" id="QOV18901.1"/>
    </source>
</evidence>